<reference evidence="1" key="1">
    <citation type="submission" date="2022-06" db="EMBL/GenBank/DDBJ databases">
        <title>Phylogenomic reconstructions and comparative analyses of Kickxellomycotina fungi.</title>
        <authorList>
            <person name="Reynolds N.K."/>
            <person name="Stajich J.E."/>
            <person name="Barry K."/>
            <person name="Grigoriev I.V."/>
            <person name="Crous P."/>
            <person name="Smith M.E."/>
        </authorList>
    </citation>
    <scope>NUCLEOTIDE SEQUENCE</scope>
    <source>
        <strain evidence="1">RSA 2271</strain>
    </source>
</reference>
<sequence>MAAFCPILKSSDILEVMRQLEIPIVEEDLAKPQPQRVQMWYEAFLFILKGISLDQLGTNTDIDMVDITDYPETHGDDVFLVSFYIQVQWLIRARMAIDVGRAKLMKEVGMEDFTLRDFIKPEKIRIQRILSSICNFAMFRDDRMPILEKYTLKWEQATQRNEKLRAQRTEIEELIEEIKQ</sequence>
<organism evidence="1 2">
    <name type="scientific">Spiromyces aspiralis</name>
    <dbReference type="NCBI Taxonomy" id="68401"/>
    <lineage>
        <taxon>Eukaryota</taxon>
        <taxon>Fungi</taxon>
        <taxon>Fungi incertae sedis</taxon>
        <taxon>Zoopagomycota</taxon>
        <taxon>Kickxellomycotina</taxon>
        <taxon>Kickxellomycetes</taxon>
        <taxon>Kickxellales</taxon>
        <taxon>Kickxellaceae</taxon>
        <taxon>Spiromyces</taxon>
    </lineage>
</organism>
<evidence type="ECO:0000313" key="1">
    <source>
        <dbReference type="EMBL" id="KAJ1670624.1"/>
    </source>
</evidence>
<keyword evidence="2" id="KW-1185">Reference proteome</keyword>
<protein>
    <submittedName>
        <fullName evidence="1">Kinetochore-associated Ndc80 complex subunit nuf2</fullName>
    </submittedName>
</protein>
<dbReference type="EMBL" id="JAMZIH010009159">
    <property type="protein sequence ID" value="KAJ1670624.1"/>
    <property type="molecule type" value="Genomic_DNA"/>
</dbReference>
<gene>
    <name evidence="1" type="primary">NUF2_2</name>
    <name evidence="1" type="ORF">EV182_008098</name>
</gene>
<comment type="caution">
    <text evidence="1">The sequence shown here is derived from an EMBL/GenBank/DDBJ whole genome shotgun (WGS) entry which is preliminary data.</text>
</comment>
<proteinExistence type="predicted"/>
<evidence type="ECO:0000313" key="2">
    <source>
        <dbReference type="Proteomes" id="UP001145114"/>
    </source>
</evidence>
<accession>A0ACC1HDF4</accession>
<feature type="non-terminal residue" evidence="1">
    <location>
        <position position="180"/>
    </location>
</feature>
<name>A0ACC1HDF4_9FUNG</name>
<dbReference type="Proteomes" id="UP001145114">
    <property type="component" value="Unassembled WGS sequence"/>
</dbReference>